<feature type="transmembrane region" description="Helical" evidence="9">
    <location>
        <begin position="109"/>
        <end position="133"/>
    </location>
</feature>
<dbReference type="RefSeq" id="WP_345130775.1">
    <property type="nucleotide sequence ID" value="NZ_BAABAT010000016.1"/>
</dbReference>
<reference evidence="11" key="1">
    <citation type="journal article" date="2019" name="Int. J. Syst. Evol. Microbiol.">
        <title>The Global Catalogue of Microorganisms (GCM) 10K type strain sequencing project: providing services to taxonomists for standard genome sequencing and annotation.</title>
        <authorList>
            <consortium name="The Broad Institute Genomics Platform"/>
            <consortium name="The Broad Institute Genome Sequencing Center for Infectious Disease"/>
            <person name="Wu L."/>
            <person name="Ma J."/>
        </authorList>
    </citation>
    <scope>NUCLEOTIDE SEQUENCE [LARGE SCALE GENOMIC DNA]</scope>
    <source>
        <strain evidence="11">JCM 17441</strain>
    </source>
</reference>
<evidence type="ECO:0000313" key="11">
    <source>
        <dbReference type="Proteomes" id="UP001500620"/>
    </source>
</evidence>
<dbReference type="Proteomes" id="UP001500620">
    <property type="component" value="Unassembled WGS sequence"/>
</dbReference>
<evidence type="ECO:0000256" key="6">
    <source>
        <dbReference type="ARBA" id="ARBA00023136"/>
    </source>
</evidence>
<accession>A0ABP8DE03</accession>
<evidence type="ECO:0000256" key="4">
    <source>
        <dbReference type="ARBA" id="ARBA00022692"/>
    </source>
</evidence>
<gene>
    <name evidence="10" type="ORF">GCM10022255_055650</name>
</gene>
<keyword evidence="2" id="KW-1003">Cell membrane</keyword>
<feature type="transmembrane region" description="Helical" evidence="9">
    <location>
        <begin position="186"/>
        <end position="204"/>
    </location>
</feature>
<proteinExistence type="inferred from homology"/>
<sequence length="400" mass="42655">MLKSRAPWVAVAGAYALLVQELVRISLTGSMHSMDNLLVVDAVRRLLDGGSPYESDRFLYPPSSVPFALALTPLSDTQLERLFPFGLAALLLLGWWAALRLFGVGLRSWLGVAGVAAFALFNPAVSVVELGNWTAPVAALMSVALLLMGRGRWLAAAVAIGLSIAVKPMLVPIGLVFLLARKWRGLAVAAGIPVAACAVVTPLLPEPGLFFTRTLPFLLGGQDEFARPYDSSLPAMLPRIGIDGAPLAIVRVAVIGIAVAAAVLRWRHGGDERLRLVDTSAILMIGTFLVSTPAFGYYPLVVLPPLVASVLVRGSVARSVWFWVALVPLVRPLQFIGIDFLDGGHAEYRQAAKPLAWMVLAGTLLLVRTWRGEPAPPRPELPAQPGARGPERIGTTSSPV</sequence>
<protein>
    <submittedName>
        <fullName evidence="10">Glycosyltransferase family 87 protein</fullName>
    </submittedName>
</protein>
<evidence type="ECO:0000256" key="9">
    <source>
        <dbReference type="SAM" id="Phobius"/>
    </source>
</evidence>
<feature type="transmembrane region" description="Helical" evidence="9">
    <location>
        <begin position="82"/>
        <end position="102"/>
    </location>
</feature>
<keyword evidence="5 9" id="KW-1133">Transmembrane helix</keyword>
<keyword evidence="3" id="KW-0808">Transferase</keyword>
<keyword evidence="6 9" id="KW-0472">Membrane</keyword>
<evidence type="ECO:0000256" key="3">
    <source>
        <dbReference type="ARBA" id="ARBA00022679"/>
    </source>
</evidence>
<dbReference type="InterPro" id="IPR018584">
    <property type="entry name" value="GT87"/>
</dbReference>
<feature type="transmembrane region" description="Helical" evidence="9">
    <location>
        <begin position="244"/>
        <end position="264"/>
    </location>
</feature>
<evidence type="ECO:0000256" key="2">
    <source>
        <dbReference type="ARBA" id="ARBA00022475"/>
    </source>
</evidence>
<keyword evidence="4 9" id="KW-0812">Transmembrane</keyword>
<evidence type="ECO:0000256" key="5">
    <source>
        <dbReference type="ARBA" id="ARBA00022989"/>
    </source>
</evidence>
<evidence type="ECO:0000256" key="8">
    <source>
        <dbReference type="SAM" id="MobiDB-lite"/>
    </source>
</evidence>
<comment type="caution">
    <text evidence="10">The sequence shown here is derived from an EMBL/GenBank/DDBJ whole genome shotgun (WGS) entry which is preliminary data.</text>
</comment>
<evidence type="ECO:0000256" key="7">
    <source>
        <dbReference type="ARBA" id="ARBA00024033"/>
    </source>
</evidence>
<comment type="subcellular location">
    <subcellularLocation>
        <location evidence="1">Cell membrane</location>
        <topology evidence="1">Multi-pass membrane protein</topology>
    </subcellularLocation>
</comment>
<evidence type="ECO:0000313" key="10">
    <source>
        <dbReference type="EMBL" id="GAA4253719.1"/>
    </source>
</evidence>
<dbReference type="Pfam" id="PF09594">
    <property type="entry name" value="GT87"/>
    <property type="match status" value="1"/>
</dbReference>
<dbReference type="EMBL" id="BAABAT010000016">
    <property type="protein sequence ID" value="GAA4253719.1"/>
    <property type="molecule type" value="Genomic_DNA"/>
</dbReference>
<feature type="transmembrane region" description="Helical" evidence="9">
    <location>
        <begin position="276"/>
        <end position="300"/>
    </location>
</feature>
<evidence type="ECO:0000256" key="1">
    <source>
        <dbReference type="ARBA" id="ARBA00004651"/>
    </source>
</evidence>
<comment type="similarity">
    <text evidence="7">Belongs to the glycosyltransferase 87 family.</text>
</comment>
<feature type="transmembrane region" description="Helical" evidence="9">
    <location>
        <begin position="153"/>
        <end position="179"/>
    </location>
</feature>
<organism evidence="10 11">
    <name type="scientific">Dactylosporangium darangshiense</name>
    <dbReference type="NCBI Taxonomy" id="579108"/>
    <lineage>
        <taxon>Bacteria</taxon>
        <taxon>Bacillati</taxon>
        <taxon>Actinomycetota</taxon>
        <taxon>Actinomycetes</taxon>
        <taxon>Micromonosporales</taxon>
        <taxon>Micromonosporaceae</taxon>
        <taxon>Dactylosporangium</taxon>
    </lineage>
</organism>
<name>A0ABP8DE03_9ACTN</name>
<keyword evidence="11" id="KW-1185">Reference proteome</keyword>
<feature type="region of interest" description="Disordered" evidence="8">
    <location>
        <begin position="375"/>
        <end position="400"/>
    </location>
</feature>